<dbReference type="Pfam" id="PF13540">
    <property type="entry name" value="RCC1_2"/>
    <property type="match status" value="3"/>
</dbReference>
<gene>
    <name evidence="2" type="ORF">HNP48_006357</name>
</gene>
<organism evidence="2 3">
    <name type="scientific">Acidovorax soli</name>
    <dbReference type="NCBI Taxonomy" id="592050"/>
    <lineage>
        <taxon>Bacteria</taxon>
        <taxon>Pseudomonadati</taxon>
        <taxon>Pseudomonadota</taxon>
        <taxon>Betaproteobacteria</taxon>
        <taxon>Burkholderiales</taxon>
        <taxon>Comamonadaceae</taxon>
        <taxon>Acidovorax</taxon>
    </lineage>
</organism>
<dbReference type="Proteomes" id="UP000575083">
    <property type="component" value="Unassembled WGS sequence"/>
</dbReference>
<feature type="compositionally biased region" description="Polar residues" evidence="1">
    <location>
        <begin position="213"/>
        <end position="222"/>
    </location>
</feature>
<dbReference type="Gene3D" id="2.130.10.30">
    <property type="entry name" value="Regulator of chromosome condensation 1/beta-lactamase-inhibitor protein II"/>
    <property type="match status" value="2"/>
</dbReference>
<feature type="region of interest" description="Disordered" evidence="1">
    <location>
        <begin position="204"/>
        <end position="223"/>
    </location>
</feature>
<dbReference type="PRINTS" id="PR00633">
    <property type="entry name" value="RCCNDNSATION"/>
</dbReference>
<dbReference type="PANTHER" id="PTHR45982">
    <property type="entry name" value="REGULATOR OF CHROMOSOME CONDENSATION"/>
    <property type="match status" value="1"/>
</dbReference>
<dbReference type="InterPro" id="IPR000408">
    <property type="entry name" value="Reg_chr_condens"/>
</dbReference>
<dbReference type="AlphaFoldDB" id="A0A7X0PKJ5"/>
<dbReference type="SUPFAM" id="SSF50985">
    <property type="entry name" value="RCC1/BLIP-II"/>
    <property type="match status" value="1"/>
</dbReference>
<protein>
    <submittedName>
        <fullName evidence="2">Alpha-tubulin suppressor-like RCC1 family protein</fullName>
    </submittedName>
</protein>
<dbReference type="InterPro" id="IPR009091">
    <property type="entry name" value="RCC1/BLIP-II"/>
</dbReference>
<dbReference type="InterPro" id="IPR051553">
    <property type="entry name" value="Ran_GTPase-activating"/>
</dbReference>
<evidence type="ECO:0000313" key="2">
    <source>
        <dbReference type="EMBL" id="MBB6563633.1"/>
    </source>
</evidence>
<evidence type="ECO:0000256" key="1">
    <source>
        <dbReference type="SAM" id="MobiDB-lite"/>
    </source>
</evidence>
<dbReference type="PANTHER" id="PTHR45982:SF1">
    <property type="entry name" value="REGULATOR OF CHROMOSOME CONDENSATION"/>
    <property type="match status" value="1"/>
</dbReference>
<comment type="caution">
    <text evidence="2">The sequence shown here is derived from an EMBL/GenBank/DDBJ whole genome shotgun (WGS) entry which is preliminary data.</text>
</comment>
<sequence length="402" mass="42648">MQIGSGFAQVAVGDLHMVGLKTDGTLWMWGVVGTSTTQELAVTQPVQVGSGFAQLLTSETARKTDGSFWYWDHMKNLFRGNAGSDGILDRAPPGYRQMVGGRNNALFVLDDGAIRSVFLNVYPGDLFINPGWEGGYGNAGPVDRGFVQVALGSRSAAGVKDDGTLWQWKEREAPVLVGGGYRQVAKGSSHTVALKTDGTAWAWGSNEKGQLGNGTQSNTETPQPLGAGYAQVAASDSHSLAVTTDGTLLAWGNNDFGQLGVGPVGPSQPSPVRVVFEGAGASGLGTMVAIGTRTRLTLTAYVEIKPEHLASGAKGHPFLVAITPDGTMYTYSVPNFDRLNPANPLAWADRLQNTSSLLFVNQDMTHLSGTAFFIGYGLGATTAESLGEMLNSFRYKRVYDMQ</sequence>
<dbReference type="PROSITE" id="PS50012">
    <property type="entry name" value="RCC1_3"/>
    <property type="match status" value="2"/>
</dbReference>
<dbReference type="EMBL" id="JACHLK010000021">
    <property type="protein sequence ID" value="MBB6563633.1"/>
    <property type="molecule type" value="Genomic_DNA"/>
</dbReference>
<name>A0A7X0PKJ5_9BURK</name>
<keyword evidence="3" id="KW-1185">Reference proteome</keyword>
<proteinExistence type="predicted"/>
<evidence type="ECO:0000313" key="3">
    <source>
        <dbReference type="Proteomes" id="UP000575083"/>
    </source>
</evidence>
<accession>A0A7X0PKJ5</accession>
<dbReference type="GO" id="GO:0005737">
    <property type="term" value="C:cytoplasm"/>
    <property type="evidence" value="ECO:0007669"/>
    <property type="project" value="TreeGrafter"/>
</dbReference>
<reference evidence="2 3" key="1">
    <citation type="submission" date="2020-08" db="EMBL/GenBank/DDBJ databases">
        <title>Functional genomics of gut bacteria from endangered species of beetles.</title>
        <authorList>
            <person name="Carlos-Shanley C."/>
        </authorList>
    </citation>
    <scope>NUCLEOTIDE SEQUENCE [LARGE SCALE GENOMIC DNA]</scope>
    <source>
        <strain evidence="2 3">S00198</strain>
    </source>
</reference>
<dbReference type="GO" id="GO:0005085">
    <property type="term" value="F:guanyl-nucleotide exchange factor activity"/>
    <property type="evidence" value="ECO:0007669"/>
    <property type="project" value="TreeGrafter"/>
</dbReference>